<dbReference type="OrthoDB" id="4025778at2759"/>
<feature type="region of interest" description="Disordered" evidence="1">
    <location>
        <begin position="95"/>
        <end position="117"/>
    </location>
</feature>
<feature type="region of interest" description="Disordered" evidence="1">
    <location>
        <begin position="25"/>
        <end position="60"/>
    </location>
</feature>
<evidence type="ECO:0000313" key="2">
    <source>
        <dbReference type="EMBL" id="KAF6044355.1"/>
    </source>
</evidence>
<organism evidence="2 3">
    <name type="scientific">Candida parapsilosis</name>
    <name type="common">Yeast</name>
    <dbReference type="NCBI Taxonomy" id="5480"/>
    <lineage>
        <taxon>Eukaryota</taxon>
        <taxon>Fungi</taxon>
        <taxon>Dikarya</taxon>
        <taxon>Ascomycota</taxon>
        <taxon>Saccharomycotina</taxon>
        <taxon>Pichiomycetes</taxon>
        <taxon>Debaryomycetaceae</taxon>
        <taxon>Candida/Lodderomyces clade</taxon>
        <taxon>Candida</taxon>
    </lineage>
</organism>
<name>A0A8X7T8S7_CANPA</name>
<proteinExistence type="predicted"/>
<evidence type="ECO:0000313" key="3">
    <source>
        <dbReference type="Proteomes" id="UP000590412"/>
    </source>
</evidence>
<dbReference type="AlphaFoldDB" id="A0A8X7T8S7"/>
<dbReference type="EMBL" id="JABWAB010000011">
    <property type="protein sequence ID" value="KAF6044355.1"/>
    <property type="molecule type" value="Genomic_DNA"/>
</dbReference>
<accession>A0A8X7T8S7</accession>
<comment type="caution">
    <text evidence="2">The sequence shown here is derived from an EMBL/GenBank/DDBJ whole genome shotgun (WGS) entry which is preliminary data.</text>
</comment>
<sequence>MALRNYLYAKHDAHLDISARINKVPTPSQQDTMNQIASSKSTSTARHIPRSAHNHHTQDHEFLSQQVNKVARDLNDFKLDGDKCTKSCDSCTCEKEKSGNNAVDGASAAENNEGHVEPSLRVEVADNEIDFTNVM</sequence>
<gene>
    <name evidence="2" type="ORF">FOB60_005448</name>
</gene>
<evidence type="ECO:0000256" key="1">
    <source>
        <dbReference type="SAM" id="MobiDB-lite"/>
    </source>
</evidence>
<protein>
    <submittedName>
        <fullName evidence="2">Uncharacterized protein</fullName>
    </submittedName>
</protein>
<dbReference type="Proteomes" id="UP000590412">
    <property type="component" value="Unassembled WGS sequence"/>
</dbReference>
<reference evidence="2" key="1">
    <citation type="submission" date="2020-03" db="EMBL/GenBank/DDBJ databases">
        <title>FDA dAtabase for Regulatory Grade micrObial Sequences (FDA-ARGOS): Supporting development and validation of Infectious Disease Dx tests.</title>
        <authorList>
            <person name="Campos J."/>
            <person name="Goldberg B."/>
            <person name="Tallon L."/>
            <person name="Sadzewicz L."/>
            <person name="Vavikolanu K."/>
            <person name="Mehta A."/>
            <person name="Aluvathingal J."/>
            <person name="Nadendla S."/>
            <person name="Nandy P."/>
            <person name="Geyer C."/>
            <person name="Yan Y."/>
            <person name="Sichtig H."/>
        </authorList>
    </citation>
    <scope>NUCLEOTIDE SEQUENCE [LARGE SCALE GENOMIC DNA]</scope>
    <source>
        <strain evidence="2">FDAARGOS_652</strain>
    </source>
</reference>
<feature type="compositionally biased region" description="Polar residues" evidence="1">
    <location>
        <begin position="25"/>
        <end position="45"/>
    </location>
</feature>